<keyword evidence="2" id="KW-0732">Signal</keyword>
<evidence type="ECO:0008006" key="5">
    <source>
        <dbReference type="Google" id="ProtNLM"/>
    </source>
</evidence>
<dbReference type="Gene3D" id="3.40.50.1110">
    <property type="entry name" value="SGNH hydrolase"/>
    <property type="match status" value="1"/>
</dbReference>
<dbReference type="Proteomes" id="UP000825935">
    <property type="component" value="Chromosome 7"/>
</dbReference>
<dbReference type="CDD" id="cd01837">
    <property type="entry name" value="SGNH_plant_lipase_like"/>
    <property type="match status" value="1"/>
</dbReference>
<dbReference type="PANTHER" id="PTHR45642">
    <property type="entry name" value="GDSL ESTERASE/LIPASE EXL3"/>
    <property type="match status" value="1"/>
</dbReference>
<dbReference type="InterPro" id="IPR001087">
    <property type="entry name" value="GDSL"/>
</dbReference>
<accession>A0A8T2UK18</accession>
<feature type="chain" id="PRO_5035828703" description="GDSL esterase/lipase" evidence="2">
    <location>
        <begin position="28"/>
        <end position="379"/>
    </location>
</feature>
<sequence>MYRAIVELHVMMKALMVIAMMLVLMKAECRVESSSQLSVTVNGTKMIMDIPEAVIIFGDSTVDTGNNNYLPTIIKANFPPYGINFDTHKATGRFSDGRVVPDFIAAKLGLPFPLPYLHPDAKGEKILKGINFASAASGFFDSTADLFKVVPMSRQLQWFRQYKVQLIGSVGRDKADHIISNALFVVSAGSNDFVNNYYINPSLRGRYSKPEYMNFLAGLATSFLQELHAEGARKVAVVSYPPFGCLPSQITLHNRLGKGRACIARLNNAAIRMNARLRLVLGTLQSTLPGIQFSFLDSYDLLLDAITNPAKYGFATAWTGCCGTGVMEVAIGCNMLTPLTCKNASTHIFWDSFHPSQAMNKILADSLFNNGVLPLFKHG</sequence>
<dbReference type="PANTHER" id="PTHR45642:SF35">
    <property type="entry name" value="GDSL ESTERASE_LIPASE APG"/>
    <property type="match status" value="1"/>
</dbReference>
<dbReference type="InterPro" id="IPR035669">
    <property type="entry name" value="SGNH_plant_lipase-like"/>
</dbReference>
<dbReference type="Pfam" id="PF00657">
    <property type="entry name" value="Lipase_GDSL"/>
    <property type="match status" value="1"/>
</dbReference>
<name>A0A8T2UK18_CERRI</name>
<protein>
    <recommendedName>
        <fullName evidence="5">GDSL esterase/lipase</fullName>
    </recommendedName>
</protein>
<proteinExistence type="inferred from homology"/>
<dbReference type="OMA" id="NSQSHAI"/>
<evidence type="ECO:0000256" key="2">
    <source>
        <dbReference type="SAM" id="SignalP"/>
    </source>
</evidence>
<keyword evidence="4" id="KW-1185">Reference proteome</keyword>
<dbReference type="FunFam" id="3.40.50.1110:FF:000003">
    <property type="entry name" value="GDSL esterase/lipase APG"/>
    <property type="match status" value="1"/>
</dbReference>
<evidence type="ECO:0000256" key="1">
    <source>
        <dbReference type="ARBA" id="ARBA00008668"/>
    </source>
</evidence>
<organism evidence="3 4">
    <name type="scientific">Ceratopteris richardii</name>
    <name type="common">Triangle waterfern</name>
    <dbReference type="NCBI Taxonomy" id="49495"/>
    <lineage>
        <taxon>Eukaryota</taxon>
        <taxon>Viridiplantae</taxon>
        <taxon>Streptophyta</taxon>
        <taxon>Embryophyta</taxon>
        <taxon>Tracheophyta</taxon>
        <taxon>Polypodiopsida</taxon>
        <taxon>Polypodiidae</taxon>
        <taxon>Polypodiales</taxon>
        <taxon>Pteridineae</taxon>
        <taxon>Pteridaceae</taxon>
        <taxon>Parkerioideae</taxon>
        <taxon>Ceratopteris</taxon>
    </lineage>
</organism>
<reference evidence="3" key="1">
    <citation type="submission" date="2021-08" db="EMBL/GenBank/DDBJ databases">
        <title>WGS assembly of Ceratopteris richardii.</title>
        <authorList>
            <person name="Marchant D.B."/>
            <person name="Chen G."/>
            <person name="Jenkins J."/>
            <person name="Shu S."/>
            <person name="Leebens-Mack J."/>
            <person name="Grimwood J."/>
            <person name="Schmutz J."/>
            <person name="Soltis P."/>
            <person name="Soltis D."/>
            <person name="Chen Z.-H."/>
        </authorList>
    </citation>
    <scope>NUCLEOTIDE SEQUENCE</scope>
    <source>
        <strain evidence="3">Whitten #5841</strain>
        <tissue evidence="3">Leaf</tissue>
    </source>
</reference>
<comment type="caution">
    <text evidence="3">The sequence shown here is derived from an EMBL/GenBank/DDBJ whole genome shotgun (WGS) entry which is preliminary data.</text>
</comment>
<dbReference type="InterPro" id="IPR036514">
    <property type="entry name" value="SGNH_hydro_sf"/>
</dbReference>
<dbReference type="EMBL" id="CM035412">
    <property type="protein sequence ID" value="KAH7433694.1"/>
    <property type="molecule type" value="Genomic_DNA"/>
</dbReference>
<evidence type="ECO:0000313" key="4">
    <source>
        <dbReference type="Proteomes" id="UP000825935"/>
    </source>
</evidence>
<comment type="similarity">
    <text evidence="1">Belongs to the 'GDSL' lipolytic enzyme family.</text>
</comment>
<dbReference type="InterPro" id="IPR050592">
    <property type="entry name" value="GDSL_lipolytic_enzyme"/>
</dbReference>
<evidence type="ECO:0000313" key="3">
    <source>
        <dbReference type="EMBL" id="KAH7433694.1"/>
    </source>
</evidence>
<feature type="signal peptide" evidence="2">
    <location>
        <begin position="1"/>
        <end position="27"/>
    </location>
</feature>
<dbReference type="OrthoDB" id="1600564at2759"/>
<dbReference type="GO" id="GO:0016788">
    <property type="term" value="F:hydrolase activity, acting on ester bonds"/>
    <property type="evidence" value="ECO:0007669"/>
    <property type="project" value="InterPro"/>
</dbReference>
<dbReference type="SUPFAM" id="SSF52266">
    <property type="entry name" value="SGNH hydrolase"/>
    <property type="match status" value="1"/>
</dbReference>
<dbReference type="AlphaFoldDB" id="A0A8T2UK18"/>
<gene>
    <name evidence="3" type="ORF">KP509_07G081700</name>
</gene>